<evidence type="ECO:0000256" key="1">
    <source>
        <dbReference type="ARBA" id="ARBA00004651"/>
    </source>
</evidence>
<dbReference type="KEGG" id="boz:DBV39_11330"/>
<dbReference type="GO" id="GO:0005886">
    <property type="term" value="C:plasma membrane"/>
    <property type="evidence" value="ECO:0007669"/>
    <property type="project" value="UniProtKB-SubCell"/>
</dbReference>
<dbReference type="CDD" id="cd06581">
    <property type="entry name" value="TM_PBP1_LivM_like"/>
    <property type="match status" value="1"/>
</dbReference>
<feature type="transmembrane region" description="Helical" evidence="6">
    <location>
        <begin position="292"/>
        <end position="315"/>
    </location>
</feature>
<dbReference type="AlphaFoldDB" id="A0A2R4XK64"/>
<gene>
    <name evidence="7" type="ORF">DBV39_11330</name>
</gene>
<organism evidence="7 8">
    <name type="scientific">Orrella marina</name>
    <dbReference type="NCBI Taxonomy" id="2163011"/>
    <lineage>
        <taxon>Bacteria</taxon>
        <taxon>Pseudomonadati</taxon>
        <taxon>Pseudomonadota</taxon>
        <taxon>Betaproteobacteria</taxon>
        <taxon>Burkholderiales</taxon>
        <taxon>Alcaligenaceae</taxon>
        <taxon>Orrella</taxon>
    </lineage>
</organism>
<evidence type="ECO:0000256" key="6">
    <source>
        <dbReference type="SAM" id="Phobius"/>
    </source>
</evidence>
<evidence type="ECO:0000256" key="5">
    <source>
        <dbReference type="ARBA" id="ARBA00023136"/>
    </source>
</evidence>
<dbReference type="PANTHER" id="PTHR30482">
    <property type="entry name" value="HIGH-AFFINITY BRANCHED-CHAIN AMINO ACID TRANSPORT SYSTEM PERMEASE"/>
    <property type="match status" value="1"/>
</dbReference>
<feature type="transmembrane region" description="Helical" evidence="6">
    <location>
        <begin position="168"/>
        <end position="189"/>
    </location>
</feature>
<accession>A0A2R4XK64</accession>
<feature type="transmembrane region" description="Helical" evidence="6">
    <location>
        <begin position="219"/>
        <end position="237"/>
    </location>
</feature>
<dbReference type="InterPro" id="IPR043428">
    <property type="entry name" value="LivM-like"/>
</dbReference>
<feature type="transmembrane region" description="Helical" evidence="6">
    <location>
        <begin position="70"/>
        <end position="90"/>
    </location>
</feature>
<name>A0A2R4XK64_9BURK</name>
<reference evidence="7 8" key="1">
    <citation type="submission" date="2018-04" db="EMBL/GenBank/DDBJ databases">
        <title>Bordetella sp. HZ20 isolated from seawater.</title>
        <authorList>
            <person name="Sun C."/>
        </authorList>
    </citation>
    <scope>NUCLEOTIDE SEQUENCE [LARGE SCALE GENOMIC DNA]</scope>
    <source>
        <strain evidence="7 8">HZ20</strain>
    </source>
</reference>
<evidence type="ECO:0000313" key="8">
    <source>
        <dbReference type="Proteomes" id="UP000244571"/>
    </source>
</evidence>
<keyword evidence="2" id="KW-1003">Cell membrane</keyword>
<evidence type="ECO:0000256" key="3">
    <source>
        <dbReference type="ARBA" id="ARBA00022692"/>
    </source>
</evidence>
<dbReference type="EMBL" id="CP028901">
    <property type="protein sequence ID" value="AWB34197.1"/>
    <property type="molecule type" value="Genomic_DNA"/>
</dbReference>
<proteinExistence type="predicted"/>
<protein>
    <submittedName>
        <fullName evidence="7">Branched-chain amino acid ABC transporter permease</fullName>
    </submittedName>
</protein>
<dbReference type="PANTHER" id="PTHR30482:SF17">
    <property type="entry name" value="ABC TRANSPORTER ATP-BINDING PROTEIN"/>
    <property type="match status" value="1"/>
</dbReference>
<feature type="transmembrane region" description="Helical" evidence="6">
    <location>
        <begin position="96"/>
        <end position="116"/>
    </location>
</feature>
<keyword evidence="8" id="KW-1185">Reference proteome</keyword>
<feature type="transmembrane region" description="Helical" evidence="6">
    <location>
        <begin position="42"/>
        <end position="63"/>
    </location>
</feature>
<keyword evidence="3 6" id="KW-0812">Transmembrane</keyword>
<dbReference type="GO" id="GO:0015658">
    <property type="term" value="F:branched-chain amino acid transmembrane transporter activity"/>
    <property type="evidence" value="ECO:0007669"/>
    <property type="project" value="InterPro"/>
</dbReference>
<keyword evidence="5 6" id="KW-0472">Membrane</keyword>
<evidence type="ECO:0000256" key="4">
    <source>
        <dbReference type="ARBA" id="ARBA00022989"/>
    </source>
</evidence>
<feature type="transmembrane region" description="Helical" evidence="6">
    <location>
        <begin position="257"/>
        <end position="280"/>
    </location>
</feature>
<keyword evidence="4 6" id="KW-1133">Transmembrane helix</keyword>
<dbReference type="InterPro" id="IPR001851">
    <property type="entry name" value="ABC_transp_permease"/>
</dbReference>
<feature type="transmembrane region" description="Helical" evidence="6">
    <location>
        <begin position="123"/>
        <end position="141"/>
    </location>
</feature>
<dbReference type="Pfam" id="PF02653">
    <property type="entry name" value="BPD_transp_2"/>
    <property type="match status" value="1"/>
</dbReference>
<evidence type="ECO:0000313" key="7">
    <source>
        <dbReference type="EMBL" id="AWB34197.1"/>
    </source>
</evidence>
<comment type="subcellular location">
    <subcellularLocation>
        <location evidence="1">Cell membrane</location>
        <topology evidence="1">Multi-pass membrane protein</topology>
    </subcellularLocation>
</comment>
<feature type="transmembrane region" description="Helical" evidence="6">
    <location>
        <begin position="18"/>
        <end position="36"/>
    </location>
</feature>
<dbReference type="Proteomes" id="UP000244571">
    <property type="component" value="Chromosome"/>
</dbReference>
<sequence>MSQSLMETSKDRVWLRKLIAGLIMLCFCLVPVYSFVSGDTYVLTYFGRILVFALCALGLNLVLGFGAMASLGHAMYVGLGAYSVGILTEFDVFNGWVHLLTALSVSAVVALIVGWISLRTQGMAFIMITLAFAQLFFYVFVSLRNFGGDEGISLSRVSDFGSVTGQPVAVYLSILASVLLVLWATSLIVQSRFGLVLRATRYDTRRVQAVGTSAQPYRLVAYIISAQVCALGGFFMANLTGFVSPSLMSWMVSAELMVMVLLGGAATVFGPVAGAAALLLVEDAVKLVTPHWPLVIGPLILLMVLGLRGGLWGIFFPKGAARAHAQEHD</sequence>
<evidence type="ECO:0000256" key="2">
    <source>
        <dbReference type="ARBA" id="ARBA00022475"/>
    </source>
</evidence>